<dbReference type="GO" id="GO:0005737">
    <property type="term" value="C:cytoplasm"/>
    <property type="evidence" value="ECO:0007669"/>
    <property type="project" value="TreeGrafter"/>
</dbReference>
<sequence length="147" mass="16581">MFSLSTFLHIHFRFENAPSTVEFGNFVHIVDLSIKMKKDSCDMDTTRVDENESNDSTSSSTLCSLNGKCPIVDEVLVFVMTPAILLNCLRHSFFKLNLIKFLIMDECCHVRGKHPYACIMTGQKYVDGGEDYALCPQASVQTGWDDI</sequence>
<accession>A0AAN9S8R4</accession>
<comment type="caution">
    <text evidence="1">The sequence shown here is derived from an EMBL/GenBank/DDBJ whole genome shotgun (WGS) entry which is preliminary data.</text>
</comment>
<dbReference type="PANTHER" id="PTHR14074">
    <property type="entry name" value="HELICASE WITH DEATH DOMAIN-RELATED"/>
    <property type="match status" value="1"/>
</dbReference>
<reference evidence="1 2" key="1">
    <citation type="submission" date="2024-01" db="EMBL/GenBank/DDBJ databases">
        <title>The genomes of 5 underutilized Papilionoideae crops provide insights into root nodulation and disease resistanc.</title>
        <authorList>
            <person name="Jiang F."/>
        </authorList>
    </citation>
    <scope>NUCLEOTIDE SEQUENCE [LARGE SCALE GENOMIC DNA]</scope>
    <source>
        <strain evidence="1">DUOXIRENSHENG_FW03</strain>
        <tissue evidence="1">Leaves</tissue>
    </source>
</reference>
<dbReference type="PANTHER" id="PTHR14074:SF16">
    <property type="entry name" value="ANTIVIRAL INNATE IMMUNE RESPONSE RECEPTOR RIG-I"/>
    <property type="match status" value="1"/>
</dbReference>
<dbReference type="Proteomes" id="UP001386955">
    <property type="component" value="Unassembled WGS sequence"/>
</dbReference>
<name>A0AAN9S8R4_PSOTE</name>
<dbReference type="AlphaFoldDB" id="A0AAN9S8R4"/>
<dbReference type="InterPro" id="IPR027417">
    <property type="entry name" value="P-loop_NTPase"/>
</dbReference>
<dbReference type="EMBL" id="JAYMYS010000005">
    <property type="protein sequence ID" value="KAK7390695.1"/>
    <property type="molecule type" value="Genomic_DNA"/>
</dbReference>
<gene>
    <name evidence="1" type="ORF">VNO78_18703</name>
</gene>
<proteinExistence type="predicted"/>
<organism evidence="1 2">
    <name type="scientific">Psophocarpus tetragonolobus</name>
    <name type="common">Winged bean</name>
    <name type="synonym">Dolichos tetragonolobus</name>
    <dbReference type="NCBI Taxonomy" id="3891"/>
    <lineage>
        <taxon>Eukaryota</taxon>
        <taxon>Viridiplantae</taxon>
        <taxon>Streptophyta</taxon>
        <taxon>Embryophyta</taxon>
        <taxon>Tracheophyta</taxon>
        <taxon>Spermatophyta</taxon>
        <taxon>Magnoliopsida</taxon>
        <taxon>eudicotyledons</taxon>
        <taxon>Gunneridae</taxon>
        <taxon>Pentapetalae</taxon>
        <taxon>rosids</taxon>
        <taxon>fabids</taxon>
        <taxon>Fabales</taxon>
        <taxon>Fabaceae</taxon>
        <taxon>Papilionoideae</taxon>
        <taxon>50 kb inversion clade</taxon>
        <taxon>NPAAA clade</taxon>
        <taxon>indigoferoid/millettioid clade</taxon>
        <taxon>Phaseoleae</taxon>
        <taxon>Psophocarpus</taxon>
    </lineage>
</organism>
<keyword evidence="2" id="KW-1185">Reference proteome</keyword>
<protein>
    <submittedName>
        <fullName evidence="1">Uncharacterized protein</fullName>
    </submittedName>
</protein>
<evidence type="ECO:0000313" key="2">
    <source>
        <dbReference type="Proteomes" id="UP001386955"/>
    </source>
</evidence>
<dbReference type="Gene3D" id="3.40.50.300">
    <property type="entry name" value="P-loop containing nucleotide triphosphate hydrolases"/>
    <property type="match status" value="1"/>
</dbReference>
<dbReference type="InterPro" id="IPR051363">
    <property type="entry name" value="RLR_Helicase"/>
</dbReference>
<evidence type="ECO:0000313" key="1">
    <source>
        <dbReference type="EMBL" id="KAK7390695.1"/>
    </source>
</evidence>